<gene>
    <name evidence="1" type="ORF">THIOM_005612</name>
</gene>
<accession>A0A176RSR8</accession>
<keyword evidence="2" id="KW-1185">Reference proteome</keyword>
<dbReference type="Proteomes" id="UP000076962">
    <property type="component" value="Unassembled WGS sequence"/>
</dbReference>
<protein>
    <submittedName>
        <fullName evidence="1">Uncharacterized protein</fullName>
    </submittedName>
</protein>
<sequence>MDEPTSELNRGCLFTRYYFSFPRGAKPASLLRKESNDQISSLSLPKARVPTPLSNTLFFEITISPLG</sequence>
<evidence type="ECO:0000313" key="2">
    <source>
        <dbReference type="Proteomes" id="UP000076962"/>
    </source>
</evidence>
<dbReference type="AlphaFoldDB" id="A0A176RSR8"/>
<reference evidence="1 2" key="1">
    <citation type="submission" date="2016-05" db="EMBL/GenBank/DDBJ databases">
        <title>Single-cell genome of chain-forming Candidatus Thiomargarita nelsonii and comparison to other large sulfur-oxidizing bacteria.</title>
        <authorList>
            <person name="Winkel M."/>
            <person name="Salman V."/>
            <person name="Woyke T."/>
            <person name="Schulz-Vogt H."/>
            <person name="Richter M."/>
            <person name="Flood B."/>
            <person name="Bailey J."/>
            <person name="Amann R."/>
            <person name="Mussmann M."/>
        </authorList>
    </citation>
    <scope>NUCLEOTIDE SEQUENCE [LARGE SCALE GENOMIC DNA]</scope>
    <source>
        <strain evidence="1 2">THI036</strain>
    </source>
</reference>
<proteinExistence type="predicted"/>
<name>A0A176RSR8_9GAMM</name>
<organism evidence="1 2">
    <name type="scientific">Candidatus Thiomargarita nelsonii</name>
    <dbReference type="NCBI Taxonomy" id="1003181"/>
    <lineage>
        <taxon>Bacteria</taxon>
        <taxon>Pseudomonadati</taxon>
        <taxon>Pseudomonadota</taxon>
        <taxon>Gammaproteobacteria</taxon>
        <taxon>Thiotrichales</taxon>
        <taxon>Thiotrichaceae</taxon>
        <taxon>Thiomargarita</taxon>
    </lineage>
</organism>
<comment type="caution">
    <text evidence="1">The sequence shown here is derived from an EMBL/GenBank/DDBJ whole genome shotgun (WGS) entry which is preliminary data.</text>
</comment>
<dbReference type="EMBL" id="LUTY01003088">
    <property type="protein sequence ID" value="OAD18784.1"/>
    <property type="molecule type" value="Genomic_DNA"/>
</dbReference>
<evidence type="ECO:0000313" key="1">
    <source>
        <dbReference type="EMBL" id="OAD18784.1"/>
    </source>
</evidence>